<dbReference type="Gene3D" id="1.10.238.10">
    <property type="entry name" value="EF-hand"/>
    <property type="match status" value="1"/>
</dbReference>
<dbReference type="Pfam" id="PF13499">
    <property type="entry name" value="EF-hand_7"/>
    <property type="match status" value="1"/>
</dbReference>
<evidence type="ECO:0000259" key="4">
    <source>
        <dbReference type="PROSITE" id="PS50222"/>
    </source>
</evidence>
<dbReference type="Proteomes" id="UP001281761">
    <property type="component" value="Unassembled WGS sequence"/>
</dbReference>
<dbReference type="PROSITE" id="PS50222">
    <property type="entry name" value="EF_HAND_2"/>
    <property type="match status" value="2"/>
</dbReference>
<accession>A0ABQ9XJT4</accession>
<comment type="caution">
    <text evidence="5">The sequence shown here is derived from an EMBL/GenBank/DDBJ whole genome shotgun (WGS) entry which is preliminary data.</text>
</comment>
<organism evidence="5 6">
    <name type="scientific">Blattamonas nauphoetae</name>
    <dbReference type="NCBI Taxonomy" id="2049346"/>
    <lineage>
        <taxon>Eukaryota</taxon>
        <taxon>Metamonada</taxon>
        <taxon>Preaxostyla</taxon>
        <taxon>Oxymonadida</taxon>
        <taxon>Blattamonas</taxon>
    </lineage>
</organism>
<dbReference type="EMBL" id="JARBJD010000114">
    <property type="protein sequence ID" value="KAK2951725.1"/>
    <property type="molecule type" value="Genomic_DNA"/>
</dbReference>
<feature type="domain" description="EF-hand" evidence="4">
    <location>
        <begin position="134"/>
        <end position="169"/>
    </location>
</feature>
<gene>
    <name evidence="5" type="ORF">BLNAU_13337</name>
</gene>
<evidence type="ECO:0000256" key="1">
    <source>
        <dbReference type="ARBA" id="ARBA00022723"/>
    </source>
</evidence>
<keyword evidence="3" id="KW-0106">Calcium</keyword>
<feature type="domain" description="EF-hand" evidence="4">
    <location>
        <begin position="93"/>
        <end position="128"/>
    </location>
</feature>
<keyword evidence="2" id="KW-0677">Repeat</keyword>
<keyword evidence="6" id="KW-1185">Reference proteome</keyword>
<evidence type="ECO:0000313" key="5">
    <source>
        <dbReference type="EMBL" id="KAK2951725.1"/>
    </source>
</evidence>
<protein>
    <submittedName>
        <fullName evidence="5">Calcineurin subunit B</fullName>
    </submittedName>
</protein>
<evidence type="ECO:0000256" key="2">
    <source>
        <dbReference type="ARBA" id="ARBA00022737"/>
    </source>
</evidence>
<dbReference type="InterPro" id="IPR018247">
    <property type="entry name" value="EF_Hand_1_Ca_BS"/>
</dbReference>
<dbReference type="SUPFAM" id="SSF47473">
    <property type="entry name" value="EF-hand"/>
    <property type="match status" value="1"/>
</dbReference>
<reference evidence="5 6" key="1">
    <citation type="journal article" date="2022" name="bioRxiv">
        <title>Genomics of Preaxostyla Flagellates Illuminates Evolutionary Transitions and the Path Towards Mitochondrial Loss.</title>
        <authorList>
            <person name="Novak L.V.F."/>
            <person name="Treitli S.C."/>
            <person name="Pyrih J."/>
            <person name="Halakuc P."/>
            <person name="Pipaliya S.V."/>
            <person name="Vacek V."/>
            <person name="Brzon O."/>
            <person name="Soukal P."/>
            <person name="Eme L."/>
            <person name="Dacks J.B."/>
            <person name="Karnkowska A."/>
            <person name="Elias M."/>
            <person name="Hampl V."/>
        </authorList>
    </citation>
    <scope>NUCLEOTIDE SEQUENCE [LARGE SCALE GENOMIC DNA]</scope>
    <source>
        <strain evidence="5">NAU3</strain>
        <tissue evidence="5">Gut</tissue>
    </source>
</reference>
<keyword evidence="1" id="KW-0479">Metal-binding</keyword>
<dbReference type="CDD" id="cd00051">
    <property type="entry name" value="EFh"/>
    <property type="match status" value="1"/>
</dbReference>
<name>A0ABQ9XJT4_9EUKA</name>
<dbReference type="SMART" id="SM00054">
    <property type="entry name" value="EFh"/>
    <property type="match status" value="2"/>
</dbReference>
<dbReference type="PROSITE" id="PS00018">
    <property type="entry name" value="EF_HAND_1"/>
    <property type="match status" value="2"/>
</dbReference>
<dbReference type="PANTHER" id="PTHR45942">
    <property type="entry name" value="PROTEIN PHOSPATASE 3 REGULATORY SUBUNIT B ALPHA ISOFORM TYPE 1"/>
    <property type="match status" value="1"/>
</dbReference>
<dbReference type="PRINTS" id="PR00450">
    <property type="entry name" value="RECOVERIN"/>
</dbReference>
<dbReference type="InterPro" id="IPR002048">
    <property type="entry name" value="EF_hand_dom"/>
</dbReference>
<sequence>MGGSTSHLSDEDYEELGKQFRFSPEQITELYQRFRRLDMTRRGSLSVQDLMKLPELAMNPMHPRILELFEKNKDERIDFASFLTPLDIMSNGTPRERAEFAFKLYDMNNDGVITTDDLEATLDKMTGDNLTEDKREATIKHVMQVTDLDHDGIISLEDFCTAMKDSDMVQKPVHFTFPSELKPR</sequence>
<proteinExistence type="predicted"/>
<dbReference type="InterPro" id="IPR011992">
    <property type="entry name" value="EF-hand-dom_pair"/>
</dbReference>
<evidence type="ECO:0000313" key="6">
    <source>
        <dbReference type="Proteomes" id="UP001281761"/>
    </source>
</evidence>
<evidence type="ECO:0000256" key="3">
    <source>
        <dbReference type="ARBA" id="ARBA00022837"/>
    </source>
</evidence>